<accession>A0ABS3HYJ3</accession>
<proteinExistence type="predicted"/>
<protein>
    <recommendedName>
        <fullName evidence="3">KOW domain-containing protein</fullName>
    </recommendedName>
</protein>
<organism evidence="1 2">
    <name type="scientific">Candidatus Enterococcus courvalinii</name>
    <dbReference type="NCBI Taxonomy" id="2815329"/>
    <lineage>
        <taxon>Bacteria</taxon>
        <taxon>Bacillati</taxon>
        <taxon>Bacillota</taxon>
        <taxon>Bacilli</taxon>
        <taxon>Lactobacillales</taxon>
        <taxon>Enterococcaceae</taxon>
        <taxon>Enterococcus</taxon>
    </lineage>
</organism>
<dbReference type="Proteomes" id="UP000664832">
    <property type="component" value="Unassembled WGS sequence"/>
</dbReference>
<evidence type="ECO:0008006" key="3">
    <source>
        <dbReference type="Google" id="ProtNLM"/>
    </source>
</evidence>
<comment type="caution">
    <text evidence="1">The sequence shown here is derived from an EMBL/GenBank/DDBJ whole genome shotgun (WGS) entry which is preliminary data.</text>
</comment>
<dbReference type="RefSeq" id="WP_206898356.1">
    <property type="nucleotide sequence ID" value="NZ_JAFLWI010000005.1"/>
</dbReference>
<dbReference type="EMBL" id="JAFLWI010000005">
    <property type="protein sequence ID" value="MBO0481538.1"/>
    <property type="molecule type" value="Genomic_DNA"/>
</dbReference>
<evidence type="ECO:0000313" key="2">
    <source>
        <dbReference type="Proteomes" id="UP000664832"/>
    </source>
</evidence>
<keyword evidence="2" id="KW-1185">Reference proteome</keyword>
<reference evidence="1 2" key="1">
    <citation type="submission" date="2021-03" db="EMBL/GenBank/DDBJ databases">
        <title>Enterococcal diversity collection.</title>
        <authorList>
            <person name="Gilmore M.S."/>
            <person name="Schwartzman J."/>
            <person name="Van Tyne D."/>
            <person name="Martin M."/>
            <person name="Earl A.M."/>
            <person name="Manson A.L."/>
            <person name="Straub T."/>
            <person name="Salamzade R."/>
            <person name="Saavedra J."/>
            <person name="Lebreton F."/>
            <person name="Prichula J."/>
            <person name="Schaufler K."/>
            <person name="Gaca A."/>
            <person name="Sgardioli B."/>
            <person name="Wagenaar J."/>
            <person name="Strong T."/>
        </authorList>
    </citation>
    <scope>NUCLEOTIDE SEQUENCE [LARGE SCALE GENOMIC DNA]</scope>
    <source>
        <strain evidence="1 2">MSG2901</strain>
    </source>
</reference>
<evidence type="ECO:0000313" key="1">
    <source>
        <dbReference type="EMBL" id="MBO0481538.1"/>
    </source>
</evidence>
<sequence length="60" mass="6557">MNCKVEIGTVVRGIGVNTKKEVEGSVLNVYNHVIVVFPKHGSPVVVRKKDIVMLDKPTLA</sequence>
<name>A0ABS3HYJ3_9ENTE</name>
<gene>
    <name evidence="1" type="ORF">JZO71_04255</name>
</gene>